<reference evidence="5 6" key="1">
    <citation type="journal article" date="2014" name="Syst. Appl. Microbiol.">
        <title>Complete genomes of freshwater sulfur oxidizers Sulfuricella denitrificans skB26 and Sulfuritalea hydrogenivorans sk43H: genetic insights into the sulfur oxidation pathway of betaproteobacteria.</title>
        <authorList>
            <person name="Watanabe T."/>
            <person name="Kojima H."/>
            <person name="Fukui M."/>
        </authorList>
    </citation>
    <scope>NUCLEOTIDE SEQUENCE [LARGE SCALE GENOMIC DNA]</scope>
    <source>
        <strain evidence="5">DSM22779</strain>
    </source>
</reference>
<name>W0SE35_9PROT</name>
<evidence type="ECO:0000256" key="1">
    <source>
        <dbReference type="ARBA" id="ARBA00022515"/>
    </source>
</evidence>
<dbReference type="PIRSF" id="PIRSF003135">
    <property type="entry name" value="Primosomal_n"/>
    <property type="match status" value="1"/>
</dbReference>
<keyword evidence="1 4" id="KW-0639">Primosome</keyword>
<dbReference type="EMBL" id="AP012547">
    <property type="protein sequence ID" value="BAO29296.1"/>
    <property type="molecule type" value="Genomic_DNA"/>
</dbReference>
<dbReference type="NCBIfam" id="TIGR04418">
    <property type="entry name" value="PriB_gamma"/>
    <property type="match status" value="1"/>
</dbReference>
<evidence type="ECO:0000313" key="6">
    <source>
        <dbReference type="Proteomes" id="UP000031637"/>
    </source>
</evidence>
<accession>W0SE35</accession>
<protein>
    <recommendedName>
        <fullName evidence="4">Replication restart protein PriB</fullName>
    </recommendedName>
</protein>
<dbReference type="HAMAP" id="MF_00720">
    <property type="entry name" value="PriB"/>
    <property type="match status" value="1"/>
</dbReference>
<organism evidence="5 6">
    <name type="scientific">Sulfuritalea hydrogenivorans sk43H</name>
    <dbReference type="NCBI Taxonomy" id="1223802"/>
    <lineage>
        <taxon>Bacteria</taxon>
        <taxon>Pseudomonadati</taxon>
        <taxon>Pseudomonadota</taxon>
        <taxon>Betaproteobacteria</taxon>
        <taxon>Nitrosomonadales</taxon>
        <taxon>Sterolibacteriaceae</taxon>
        <taxon>Sulfuritalea</taxon>
    </lineage>
</organism>
<keyword evidence="2 4" id="KW-0235">DNA replication</keyword>
<dbReference type="HOGENOM" id="CLU_166075_1_2_4"/>
<dbReference type="KEGG" id="shd:SUTH_01497"/>
<dbReference type="GO" id="GO:1990077">
    <property type="term" value="C:primosome complex"/>
    <property type="evidence" value="ECO:0007669"/>
    <property type="project" value="UniProtKB-UniRule"/>
</dbReference>
<dbReference type="STRING" id="1223802.SUTH_01497"/>
<dbReference type="GO" id="GO:0003697">
    <property type="term" value="F:single-stranded DNA binding"/>
    <property type="evidence" value="ECO:0007669"/>
    <property type="project" value="UniProtKB-UniRule"/>
</dbReference>
<comment type="similarity">
    <text evidence="4">Belongs to the PriB family.</text>
</comment>
<dbReference type="Gene3D" id="2.40.50.140">
    <property type="entry name" value="Nucleic acid-binding proteins"/>
    <property type="match status" value="1"/>
</dbReference>
<dbReference type="PROSITE" id="PS50935">
    <property type="entry name" value="SSB"/>
    <property type="match status" value="1"/>
</dbReference>
<keyword evidence="6" id="KW-1185">Reference proteome</keyword>
<dbReference type="GO" id="GO:0006269">
    <property type="term" value="P:DNA replication, synthesis of primer"/>
    <property type="evidence" value="ECO:0007669"/>
    <property type="project" value="UniProtKB-KW"/>
</dbReference>
<dbReference type="InterPro" id="IPR012340">
    <property type="entry name" value="NA-bd_OB-fold"/>
</dbReference>
<evidence type="ECO:0000256" key="3">
    <source>
        <dbReference type="ARBA" id="ARBA00023125"/>
    </source>
</evidence>
<dbReference type="InterPro" id="IPR023646">
    <property type="entry name" value="Prisomal_replication_PriB"/>
</dbReference>
<evidence type="ECO:0000313" key="5">
    <source>
        <dbReference type="EMBL" id="BAO29296.1"/>
    </source>
</evidence>
<proteinExistence type="inferred from homology"/>
<dbReference type="Pfam" id="PF22657">
    <property type="entry name" value="SSB_1"/>
    <property type="match status" value="1"/>
</dbReference>
<sequence length="114" mass="12296">MPPEDKPGNLTQLSGRLLERGALRRTPAGIPVLEFLLAHVSTQVEADVERKVECEMACVAMGRPAQVLLAAKPGDGIRVAGFLAARSLKRRSPILHVNTVEFVEGTENGIQAEK</sequence>
<evidence type="ECO:0000256" key="4">
    <source>
        <dbReference type="HAMAP-Rule" id="MF_00720"/>
    </source>
</evidence>
<keyword evidence="3 4" id="KW-0238">DNA-binding</keyword>
<dbReference type="InterPro" id="IPR000424">
    <property type="entry name" value="Primosome_PriB/ssb"/>
</dbReference>
<dbReference type="AlphaFoldDB" id="W0SE35"/>
<dbReference type="SUPFAM" id="SSF50249">
    <property type="entry name" value="Nucleic acid-binding proteins"/>
    <property type="match status" value="1"/>
</dbReference>
<comment type="function">
    <text evidence="4">Involved in the restart of stalled replication forks, which reloads the replicative helicase on sites other than the origin of replication; the PriA-PriB pathway is the major replication restart pathway. During primosome assembly it facilitates complex formation between PriA and DnaT on DNA; stabilizes PriA on DNA. Stimulates the DNA unwinding activity of PriA helicase.</text>
</comment>
<gene>
    <name evidence="4" type="primary">priB</name>
    <name evidence="5" type="ORF">SUTH_01497</name>
</gene>
<dbReference type="Proteomes" id="UP000031637">
    <property type="component" value="Chromosome"/>
</dbReference>
<comment type="subunit">
    <text evidence="4">Homodimer. Interacts with PriA and DnaT. Component of the replication restart primosome. Primosome assembly occurs via a 'hand-off' mechanism. PriA binds to replication forks, subsequently PriB then DnaT bind; DnaT then displaces ssDNA to generate the helicase loading substrate.</text>
</comment>
<evidence type="ECO:0000256" key="2">
    <source>
        <dbReference type="ARBA" id="ARBA00022705"/>
    </source>
</evidence>